<dbReference type="STRING" id="501571.GCA_900143195_00991"/>
<dbReference type="Proteomes" id="UP000195326">
    <property type="component" value="Unassembled WGS sequence"/>
</dbReference>
<name>A0A1Y4LLV6_9FIRM</name>
<evidence type="ECO:0008006" key="3">
    <source>
        <dbReference type="Google" id="ProtNLM"/>
    </source>
</evidence>
<comment type="caution">
    <text evidence="1">The sequence shown here is derived from an EMBL/GenBank/DDBJ whole genome shotgun (WGS) entry which is preliminary data.</text>
</comment>
<evidence type="ECO:0000313" key="2">
    <source>
        <dbReference type="Proteomes" id="UP000195326"/>
    </source>
</evidence>
<organism evidence="1 2">
    <name type="scientific">Butyricicoccus pullicaecorum</name>
    <dbReference type="NCBI Taxonomy" id="501571"/>
    <lineage>
        <taxon>Bacteria</taxon>
        <taxon>Bacillati</taxon>
        <taxon>Bacillota</taxon>
        <taxon>Clostridia</taxon>
        <taxon>Eubacteriales</taxon>
        <taxon>Butyricicoccaceae</taxon>
        <taxon>Butyricicoccus</taxon>
    </lineage>
</organism>
<dbReference type="AlphaFoldDB" id="A0A1Y4LLV6"/>
<protein>
    <recommendedName>
        <fullName evidence="3">Fibronectin type-III domain-containing protein</fullName>
    </recommendedName>
</protein>
<dbReference type="InterPro" id="IPR013783">
    <property type="entry name" value="Ig-like_fold"/>
</dbReference>
<gene>
    <name evidence="1" type="ORF">B5F15_09555</name>
</gene>
<dbReference type="InterPro" id="IPR036116">
    <property type="entry name" value="FN3_sf"/>
</dbReference>
<evidence type="ECO:0000313" key="1">
    <source>
        <dbReference type="EMBL" id="OUP57693.1"/>
    </source>
</evidence>
<accession>A0A1Y4LLV6</accession>
<dbReference type="EMBL" id="NFKL01000012">
    <property type="protein sequence ID" value="OUP57693.1"/>
    <property type="molecule type" value="Genomic_DNA"/>
</dbReference>
<sequence length="369" mass="40016">MTDPDGNLDGYIVERSYNGGTSWSQIYQGRSTSTTTTIPFGTETVMFRVCAYDTYGEKSSWTTSPNRVVINNRAPAAPPSISVPLSPSGGDKLTITWTASTDADNNLAGYALERQWDGAGSFEQIFKGNALSYQDTIPKGERTSVIYRVRAYDTLDAYSTYTTAPSRTIDNNTAPVITSDLSGDLGEKAEGFTVPYTVSDAEQQEVTVTERVGDLVKRTYKPTLDQQNSFEVTGEYFQKILNGAQTVQIVATDSAGKSSTLSLTFTKAVHKTVITLSEPLAVEEQITVAVLAITGKIPADATQLVELTNNGNDPEQVWEDATADVKAGRNHPFTNKTQTNGWAFNFRVTVERGESGEDGNIVSIQGGFQ</sequence>
<reference evidence="2" key="1">
    <citation type="submission" date="2017-04" db="EMBL/GenBank/DDBJ databases">
        <title>Function of individual gut microbiota members based on whole genome sequencing of pure cultures obtained from chicken caecum.</title>
        <authorList>
            <person name="Medvecky M."/>
            <person name="Cejkova D."/>
            <person name="Polansky O."/>
            <person name="Karasova D."/>
            <person name="Kubasova T."/>
            <person name="Cizek A."/>
            <person name="Rychlik I."/>
        </authorList>
    </citation>
    <scope>NUCLEOTIDE SEQUENCE [LARGE SCALE GENOMIC DNA]</scope>
    <source>
        <strain evidence="2">An179</strain>
    </source>
</reference>
<dbReference type="Gene3D" id="2.60.40.10">
    <property type="entry name" value="Immunoglobulins"/>
    <property type="match status" value="2"/>
</dbReference>
<proteinExistence type="predicted"/>
<dbReference type="SUPFAM" id="SSF49265">
    <property type="entry name" value="Fibronectin type III"/>
    <property type="match status" value="1"/>
</dbReference>